<dbReference type="STRING" id="555088.DealDRAFT_1591"/>
<evidence type="ECO:0000256" key="1">
    <source>
        <dbReference type="SAM" id="MobiDB-lite"/>
    </source>
</evidence>
<accession>C0GGM7</accession>
<feature type="compositionally biased region" description="Basic and acidic residues" evidence="1">
    <location>
        <begin position="170"/>
        <end position="185"/>
    </location>
</feature>
<dbReference type="Proteomes" id="UP000006443">
    <property type="component" value="Unassembled WGS sequence"/>
</dbReference>
<dbReference type="Pfam" id="PF20194">
    <property type="entry name" value="DUF6557"/>
    <property type="match status" value="1"/>
</dbReference>
<dbReference type="EMBL" id="ACJM01000007">
    <property type="protein sequence ID" value="EEG77468.1"/>
    <property type="molecule type" value="Genomic_DNA"/>
</dbReference>
<dbReference type="InterPro" id="IPR046687">
    <property type="entry name" value="DUF6557"/>
</dbReference>
<reference evidence="2 3" key="1">
    <citation type="submission" date="2009-02" db="EMBL/GenBank/DDBJ databases">
        <title>Sequencing of the draft genome and assembly of Dethiobacter alkaliphilus AHT 1.</title>
        <authorList>
            <consortium name="US DOE Joint Genome Institute (JGI-PGF)"/>
            <person name="Lucas S."/>
            <person name="Copeland A."/>
            <person name="Lapidus A."/>
            <person name="Glavina del Rio T."/>
            <person name="Dalin E."/>
            <person name="Tice H."/>
            <person name="Bruce D."/>
            <person name="Goodwin L."/>
            <person name="Pitluck S."/>
            <person name="Larimer F."/>
            <person name="Land M.L."/>
            <person name="Hauser L."/>
            <person name="Muyzer G."/>
        </authorList>
    </citation>
    <scope>NUCLEOTIDE SEQUENCE [LARGE SCALE GENOMIC DNA]</scope>
    <source>
        <strain evidence="2 3">AHT 1</strain>
    </source>
</reference>
<feature type="region of interest" description="Disordered" evidence="1">
    <location>
        <begin position="166"/>
        <end position="185"/>
    </location>
</feature>
<evidence type="ECO:0000313" key="3">
    <source>
        <dbReference type="Proteomes" id="UP000006443"/>
    </source>
</evidence>
<dbReference type="AlphaFoldDB" id="C0GGM7"/>
<dbReference type="eggNOG" id="ENOG50337VV">
    <property type="taxonomic scope" value="Bacteria"/>
</dbReference>
<comment type="caution">
    <text evidence="2">The sequence shown here is derived from an EMBL/GenBank/DDBJ whole genome shotgun (WGS) entry which is preliminary data.</text>
</comment>
<dbReference type="OrthoDB" id="2082145at2"/>
<proteinExistence type="predicted"/>
<sequence length="200" mass="23265">MLFKELLNTVDYEDVWKILDSEYCHEEGAYEIYKHVIEELKSLLAKPSEQPTTLVVAKIKNILEPNGVIFDVFGVFEDDKERYSLSMEPWEEWNGFNVLDKSIQIYGAPAVVAHAIYELTFYGYSAEGAAKRVAKEKQILKRRLDEIERGETELIPYEEVRADLGIADNRTPEEKEQQKKQMEKAHAENQEVYKMLLGWV</sequence>
<gene>
    <name evidence="2" type="ORF">DealDRAFT_1591</name>
</gene>
<protein>
    <submittedName>
        <fullName evidence="2">Uncharacterized protein</fullName>
    </submittedName>
</protein>
<dbReference type="RefSeq" id="WP_008516448.1">
    <property type="nucleotide sequence ID" value="NZ_ACJM01000007.1"/>
</dbReference>
<name>C0GGM7_DETAL</name>
<evidence type="ECO:0000313" key="2">
    <source>
        <dbReference type="EMBL" id="EEG77468.1"/>
    </source>
</evidence>
<organism evidence="2 3">
    <name type="scientific">Dethiobacter alkaliphilus AHT 1</name>
    <dbReference type="NCBI Taxonomy" id="555088"/>
    <lineage>
        <taxon>Bacteria</taxon>
        <taxon>Bacillati</taxon>
        <taxon>Bacillota</taxon>
        <taxon>Dethiobacteria</taxon>
        <taxon>Dethiobacterales</taxon>
        <taxon>Dethiobacteraceae</taxon>
        <taxon>Dethiobacter</taxon>
    </lineage>
</organism>
<keyword evidence="3" id="KW-1185">Reference proteome</keyword>